<sequence>MTGFHLGFPSHAVADVPMGAWGDLAADVERAGFDTLWHSNERFFRDMFVRMTVSAMRTSTLTLGGAVADGYTTNPAVAAQALATVAELSNGRATLAIGAGGSGLPMMGITRSAVTETTRAAFESIAELLAGKTVTRQTAAFTLRGANLKVVPPQPVPLWIASRGRRMLEMAGATADGVMIASQAAPQGLHRALEHVRRGAAAHGRDVAALRTMARVDTCVHTDEQLARDGCRLMVAKLLWMSYPDRGFVTDAGLSVPGALEEVIARRDYDALEAAAHLVPDEMIDTFCWAGTPDQLVNRVDDVLAAGGLADIGFWLLRAPGQPLGQARELLAQALSALRRSRGQAVAR</sequence>
<name>A0ACC6MKD2_MYCPF</name>
<evidence type="ECO:0000313" key="1">
    <source>
        <dbReference type="EMBL" id="MDZ5087400.1"/>
    </source>
</evidence>
<accession>A0ACC6MKD2</accession>
<evidence type="ECO:0000313" key="2">
    <source>
        <dbReference type="Proteomes" id="UP001289645"/>
    </source>
</evidence>
<gene>
    <name evidence="1" type="ORF">OHX15_18585</name>
</gene>
<comment type="caution">
    <text evidence="1">The sequence shown here is derived from an EMBL/GenBank/DDBJ whole genome shotgun (WGS) entry which is preliminary data.</text>
</comment>
<proteinExistence type="predicted"/>
<protein>
    <submittedName>
        <fullName evidence="1">LLM class flavin-dependent oxidoreductase</fullName>
    </submittedName>
</protein>
<dbReference type="Proteomes" id="UP001289645">
    <property type="component" value="Unassembled WGS sequence"/>
</dbReference>
<keyword evidence="2" id="KW-1185">Reference proteome</keyword>
<dbReference type="EMBL" id="JAOXLN010000020">
    <property type="protein sequence ID" value="MDZ5087400.1"/>
    <property type="molecule type" value="Genomic_DNA"/>
</dbReference>
<organism evidence="1 2">
    <name type="scientific">Mycolicibacterium parafortuitum</name>
    <name type="common">Mycobacterium parafortuitum</name>
    <dbReference type="NCBI Taxonomy" id="39692"/>
    <lineage>
        <taxon>Bacteria</taxon>
        <taxon>Bacillati</taxon>
        <taxon>Actinomycetota</taxon>
        <taxon>Actinomycetes</taxon>
        <taxon>Mycobacteriales</taxon>
        <taxon>Mycobacteriaceae</taxon>
        <taxon>Mycolicibacterium</taxon>
    </lineage>
</organism>
<reference evidence="1 2" key="1">
    <citation type="journal article" date="2021" name="Chemosphere">
        <title>Bioballs carrying a syntrophic Rhodococcus and Mycolicibacterium consortium for simultaneous sorption and biodegradation of fuel oil in contaminated freshwater.</title>
        <authorList>
            <person name="Naloka K."/>
            <person name="Polrit D."/>
            <person name="Muangchinda C."/>
            <person name="Thoetkiattikul H."/>
            <person name="Pinyakong O."/>
        </authorList>
    </citation>
    <scope>NUCLEOTIDE SEQUENCE [LARGE SCALE GENOMIC DNA]</scope>
    <source>
        <strain evidence="1 2">J101</strain>
    </source>
</reference>